<dbReference type="InterPro" id="IPR005225">
    <property type="entry name" value="Small_GTP-bd"/>
</dbReference>
<protein>
    <recommendedName>
        <fullName evidence="3">GTP-binding protein</fullName>
    </recommendedName>
</protein>
<dbReference type="PRINTS" id="PR00449">
    <property type="entry name" value="RASTRNSFRMNG"/>
</dbReference>
<dbReference type="GO" id="GO:0005525">
    <property type="term" value="F:GTP binding"/>
    <property type="evidence" value="ECO:0007669"/>
    <property type="project" value="InterPro"/>
</dbReference>
<dbReference type="AlphaFoldDB" id="X1HER7"/>
<dbReference type="EMBL" id="BARU01005976">
    <property type="protein sequence ID" value="GAH43793.1"/>
    <property type="molecule type" value="Genomic_DNA"/>
</dbReference>
<dbReference type="NCBIfam" id="TIGR00231">
    <property type="entry name" value="small_GTP"/>
    <property type="match status" value="1"/>
</dbReference>
<evidence type="ECO:0000313" key="2">
    <source>
        <dbReference type="EMBL" id="GAH43793.1"/>
    </source>
</evidence>
<dbReference type="FunFam" id="3.40.50.300:FF:001447">
    <property type="entry name" value="Ras-related protein Rab-1B"/>
    <property type="match status" value="1"/>
</dbReference>
<gene>
    <name evidence="2" type="ORF">S03H2_11732</name>
</gene>
<dbReference type="Gene3D" id="3.40.50.300">
    <property type="entry name" value="P-loop containing nucleotide triphosphate hydrolases"/>
    <property type="match status" value="1"/>
</dbReference>
<dbReference type="PROSITE" id="PS51419">
    <property type="entry name" value="RAB"/>
    <property type="match status" value="1"/>
</dbReference>
<feature type="non-terminal residue" evidence="2">
    <location>
        <position position="203"/>
    </location>
</feature>
<dbReference type="Pfam" id="PF00071">
    <property type="entry name" value="Ras"/>
    <property type="match status" value="1"/>
</dbReference>
<dbReference type="InterPro" id="IPR001806">
    <property type="entry name" value="Small_GTPase"/>
</dbReference>
<dbReference type="GO" id="GO:0003924">
    <property type="term" value="F:GTPase activity"/>
    <property type="evidence" value="ECO:0007669"/>
    <property type="project" value="InterPro"/>
</dbReference>
<dbReference type="SMART" id="SM00173">
    <property type="entry name" value="RAS"/>
    <property type="match status" value="1"/>
</dbReference>
<sequence length="203" mass="23331">MTTEREPNYIIKICLLGEANVGKTSLVYRFIENKFKDNYKSTLGVNLLKKDMELKGYGDVSAQIWDLGGQESFRSLRRLYLEGANGALVLYDCTKRNTYEKLHDWIQDFKDARGDEPLVLIGNKNDLTDKYFRNLKGVKLIQNEVKMLYHIQKYISVSIPEPIYISLDPGCPLMGYKKIEGISLSKCFDKTSKNEKIRIAKGN</sequence>
<dbReference type="SMART" id="SM00176">
    <property type="entry name" value="RAN"/>
    <property type="match status" value="1"/>
</dbReference>
<evidence type="ECO:0000256" key="1">
    <source>
        <dbReference type="ARBA" id="ARBA00022741"/>
    </source>
</evidence>
<dbReference type="InterPro" id="IPR027417">
    <property type="entry name" value="P-loop_NTPase"/>
</dbReference>
<dbReference type="SMART" id="SM00174">
    <property type="entry name" value="RHO"/>
    <property type="match status" value="1"/>
</dbReference>
<organism evidence="2">
    <name type="scientific">marine sediment metagenome</name>
    <dbReference type="NCBI Taxonomy" id="412755"/>
    <lineage>
        <taxon>unclassified sequences</taxon>
        <taxon>metagenomes</taxon>
        <taxon>ecological metagenomes</taxon>
    </lineage>
</organism>
<dbReference type="PANTHER" id="PTHR47978">
    <property type="match status" value="1"/>
</dbReference>
<reference evidence="2" key="1">
    <citation type="journal article" date="2014" name="Front. Microbiol.">
        <title>High frequency of phylogenetically diverse reductive dehalogenase-homologous genes in deep subseafloor sedimentary metagenomes.</title>
        <authorList>
            <person name="Kawai M."/>
            <person name="Futagami T."/>
            <person name="Toyoda A."/>
            <person name="Takaki Y."/>
            <person name="Nishi S."/>
            <person name="Hori S."/>
            <person name="Arai W."/>
            <person name="Tsubouchi T."/>
            <person name="Morono Y."/>
            <person name="Uchiyama I."/>
            <person name="Ito T."/>
            <person name="Fujiyama A."/>
            <person name="Inagaki F."/>
            <person name="Takami H."/>
        </authorList>
    </citation>
    <scope>NUCLEOTIDE SEQUENCE</scope>
    <source>
        <strain evidence="2">Expedition CK06-06</strain>
    </source>
</reference>
<dbReference type="PROSITE" id="PS51421">
    <property type="entry name" value="RAS"/>
    <property type="match status" value="1"/>
</dbReference>
<dbReference type="CDD" id="cd00154">
    <property type="entry name" value="Rab"/>
    <property type="match status" value="1"/>
</dbReference>
<dbReference type="SUPFAM" id="SSF52540">
    <property type="entry name" value="P-loop containing nucleoside triphosphate hydrolases"/>
    <property type="match status" value="1"/>
</dbReference>
<proteinExistence type="predicted"/>
<comment type="caution">
    <text evidence="2">The sequence shown here is derived from an EMBL/GenBank/DDBJ whole genome shotgun (WGS) entry which is preliminary data.</text>
</comment>
<dbReference type="SMART" id="SM00175">
    <property type="entry name" value="RAB"/>
    <property type="match status" value="1"/>
</dbReference>
<accession>X1HER7</accession>
<keyword evidence="1" id="KW-0547">Nucleotide-binding</keyword>
<name>X1HER7_9ZZZZ</name>
<evidence type="ECO:0008006" key="3">
    <source>
        <dbReference type="Google" id="ProtNLM"/>
    </source>
</evidence>